<dbReference type="AlphaFoldDB" id="A0A0G1MF76"/>
<gene>
    <name evidence="6" type="primary">mreB</name>
    <name evidence="7" type="ORF">UX10_C0024G0004</name>
</gene>
<dbReference type="InterPro" id="IPR043129">
    <property type="entry name" value="ATPase_NBD"/>
</dbReference>
<dbReference type="GO" id="GO:0008360">
    <property type="term" value="P:regulation of cell shape"/>
    <property type="evidence" value="ECO:0007669"/>
    <property type="project" value="UniProtKB-UniRule"/>
</dbReference>
<evidence type="ECO:0000256" key="2">
    <source>
        <dbReference type="ARBA" id="ARBA00022741"/>
    </source>
</evidence>
<evidence type="ECO:0000256" key="3">
    <source>
        <dbReference type="ARBA" id="ARBA00022840"/>
    </source>
</evidence>
<dbReference type="InterPro" id="IPR056546">
    <property type="entry name" value="MreB_MamK-like"/>
</dbReference>
<keyword evidence="1 6" id="KW-0963">Cytoplasm</keyword>
<comment type="subunit">
    <text evidence="6">Forms polymers.</text>
</comment>
<dbReference type="PANTHER" id="PTHR42749">
    <property type="entry name" value="CELL SHAPE-DETERMINING PROTEIN MREB"/>
    <property type="match status" value="1"/>
</dbReference>
<dbReference type="CDD" id="cd10225">
    <property type="entry name" value="ASKHA_NBD_MreB-like"/>
    <property type="match status" value="1"/>
</dbReference>
<dbReference type="Gene3D" id="3.30.420.40">
    <property type="match status" value="3"/>
</dbReference>
<dbReference type="GO" id="GO:0000902">
    <property type="term" value="P:cell morphogenesis"/>
    <property type="evidence" value="ECO:0007669"/>
    <property type="project" value="InterPro"/>
</dbReference>
<dbReference type="SUPFAM" id="SSF53067">
    <property type="entry name" value="Actin-like ATPase domain"/>
    <property type="match status" value="2"/>
</dbReference>
<feature type="binding site" evidence="6">
    <location>
        <begin position="19"/>
        <end position="21"/>
    </location>
    <ligand>
        <name>ATP</name>
        <dbReference type="ChEBI" id="CHEBI:30616"/>
    </ligand>
</feature>
<sequence>MLKKIFGSFSKDIGVDLGTANTLVYVKDKGIVIDEPTVVAINVRTEQILAIGKDAKMMMGKTPAYIQVTRPLVGGIISDFEVTEKMLRFFIDKIHKDSFTFIPRPRVVIGVPLDITEVERKAVEDAVRSAGAREVHVVEEPMAAAIGARMPINEALANLVVDIGGGTTDIAVISLSGIVTWKSIKIAGDELNKNIIQYAREVFNLLIGEGHAEDVKNKIGAAFDSTGEELEFPLRGRDLITGLPREVFITSSQVHESMQRSIAIIIDNIKSVLEITPPELMADIHERGIVLTGGGALLRGLDKAIAIATEIPVRVADDPLTCVVRGTGFLLENLELLRIVELQNSR</sequence>
<dbReference type="GO" id="GO:0005737">
    <property type="term" value="C:cytoplasm"/>
    <property type="evidence" value="ECO:0007669"/>
    <property type="project" value="UniProtKB-SubCell"/>
</dbReference>
<comment type="subcellular location">
    <subcellularLocation>
        <location evidence="6">Cytoplasm</location>
    </subcellularLocation>
    <text evidence="6">Membrane-associated.</text>
</comment>
<dbReference type="PRINTS" id="PR01652">
    <property type="entry name" value="SHAPEPROTEIN"/>
</dbReference>
<evidence type="ECO:0000256" key="5">
    <source>
        <dbReference type="ARBA" id="ARBA00023458"/>
    </source>
</evidence>
<feature type="binding site" evidence="6">
    <location>
        <begin position="165"/>
        <end position="167"/>
    </location>
    <ligand>
        <name>ATP</name>
        <dbReference type="ChEBI" id="CHEBI:30616"/>
    </ligand>
</feature>
<dbReference type="PANTHER" id="PTHR42749:SF1">
    <property type="entry name" value="CELL SHAPE-DETERMINING PROTEIN MREB"/>
    <property type="match status" value="1"/>
</dbReference>
<name>A0A0G1MF76_9BACT</name>
<evidence type="ECO:0000313" key="8">
    <source>
        <dbReference type="Proteomes" id="UP000033999"/>
    </source>
</evidence>
<dbReference type="InterPro" id="IPR004753">
    <property type="entry name" value="MreB"/>
</dbReference>
<evidence type="ECO:0000313" key="7">
    <source>
        <dbReference type="EMBL" id="KKU06727.1"/>
    </source>
</evidence>
<reference evidence="7 8" key="1">
    <citation type="journal article" date="2015" name="Nature">
        <title>rRNA introns, odd ribosomes, and small enigmatic genomes across a large radiation of phyla.</title>
        <authorList>
            <person name="Brown C.T."/>
            <person name="Hug L.A."/>
            <person name="Thomas B.C."/>
            <person name="Sharon I."/>
            <person name="Castelle C.J."/>
            <person name="Singh A."/>
            <person name="Wilkins M.J."/>
            <person name="Williams K.H."/>
            <person name="Banfield J.F."/>
        </authorList>
    </citation>
    <scope>NUCLEOTIDE SEQUENCE [LARGE SCALE GENOMIC DNA]</scope>
</reference>
<evidence type="ECO:0000256" key="4">
    <source>
        <dbReference type="ARBA" id="ARBA00022960"/>
    </source>
</evidence>
<keyword evidence="4 6" id="KW-0133">Cell shape</keyword>
<dbReference type="HAMAP" id="MF_02207">
    <property type="entry name" value="MreB"/>
    <property type="match status" value="1"/>
</dbReference>
<organism evidence="7 8">
    <name type="scientific">Candidatus Magasanikbacteria bacterium GW2011_GWA2_45_39</name>
    <dbReference type="NCBI Taxonomy" id="1619041"/>
    <lineage>
        <taxon>Bacteria</taxon>
        <taxon>Candidatus Magasanikiibacteriota</taxon>
    </lineage>
</organism>
<comment type="caution">
    <text evidence="7">The sequence shown here is derived from an EMBL/GenBank/DDBJ whole genome shotgun (WGS) entry which is preliminary data.</text>
</comment>
<dbReference type="Proteomes" id="UP000033999">
    <property type="component" value="Unassembled WGS sequence"/>
</dbReference>
<evidence type="ECO:0000256" key="1">
    <source>
        <dbReference type="ARBA" id="ARBA00022490"/>
    </source>
</evidence>
<proteinExistence type="inferred from homology"/>
<comment type="function">
    <text evidence="6">Forms membrane-associated dynamic filaments that are essential for cell shape determination. Acts by regulating cell wall synthesis and cell elongation, and thus cell shape. A feedback loop between cell geometry and MreB localization may maintain elongated cell shape by targeting cell wall growth to regions of negative cell wall curvature.</text>
</comment>
<dbReference type="NCBIfam" id="TIGR00904">
    <property type="entry name" value="mreB"/>
    <property type="match status" value="1"/>
</dbReference>
<dbReference type="PATRIC" id="fig|1619041.3.peg.692"/>
<keyword evidence="3 6" id="KW-0067">ATP-binding</keyword>
<feature type="binding site" evidence="6">
    <location>
        <begin position="213"/>
        <end position="216"/>
    </location>
    <ligand>
        <name>ATP</name>
        <dbReference type="ChEBI" id="CHEBI:30616"/>
    </ligand>
</feature>
<dbReference type="EMBL" id="LCKX01000024">
    <property type="protein sequence ID" value="KKU06727.1"/>
    <property type="molecule type" value="Genomic_DNA"/>
</dbReference>
<feature type="binding site" evidence="6">
    <location>
        <begin position="294"/>
        <end position="297"/>
    </location>
    <ligand>
        <name>ATP</name>
        <dbReference type="ChEBI" id="CHEBI:30616"/>
    </ligand>
</feature>
<protein>
    <recommendedName>
        <fullName evidence="6">Cell shape-determining protein MreB</fullName>
    </recommendedName>
</protein>
<dbReference type="NCBIfam" id="NF010539">
    <property type="entry name" value="PRK13927.1"/>
    <property type="match status" value="1"/>
</dbReference>
<dbReference type="GO" id="GO:0005524">
    <property type="term" value="F:ATP binding"/>
    <property type="evidence" value="ECO:0007669"/>
    <property type="project" value="UniProtKB-KW"/>
</dbReference>
<evidence type="ECO:0000256" key="6">
    <source>
        <dbReference type="HAMAP-Rule" id="MF_02207"/>
    </source>
</evidence>
<comment type="similarity">
    <text evidence="5 6">Belongs to the FtsA/MreB family.</text>
</comment>
<keyword evidence="2 6" id="KW-0547">Nucleotide-binding</keyword>
<dbReference type="Pfam" id="PF06723">
    <property type="entry name" value="MreB_Mbl"/>
    <property type="match status" value="1"/>
</dbReference>
<accession>A0A0G1MF76</accession>